<dbReference type="Pfam" id="PF08282">
    <property type="entry name" value="Hydrolase_3"/>
    <property type="match status" value="1"/>
</dbReference>
<dbReference type="HOGENOM" id="CLU_044146_3_2_9"/>
<dbReference type="Gene3D" id="3.30.1240.10">
    <property type="match status" value="1"/>
</dbReference>
<dbReference type="STRING" id="100884.GCA_000269565_02124"/>
<reference evidence="1 2" key="1">
    <citation type="submission" date="2010-12" db="EMBL/GenBank/DDBJ databases">
        <title>The Genome Sequence of Coprobacillus sp. strain 29_1.</title>
        <authorList>
            <consortium name="The Broad Institute Genome Sequencing Platform"/>
            <person name="Earl A."/>
            <person name="Ward D."/>
            <person name="Feldgarden M."/>
            <person name="Gevers D."/>
            <person name="Daigneault M."/>
            <person name="Sibley C.D."/>
            <person name="White A."/>
            <person name="Strauss J."/>
            <person name="Allen-Vercoe E."/>
            <person name="Young S.K."/>
            <person name="Zeng Q."/>
            <person name="Gargeya S."/>
            <person name="Fitzgerald M."/>
            <person name="Haas B."/>
            <person name="Abouelleil A."/>
            <person name="Alvarado L."/>
            <person name="Arachchi H.M."/>
            <person name="Berlin A."/>
            <person name="Brown A."/>
            <person name="Chapman S.B."/>
            <person name="Chen Z."/>
            <person name="Dunbar C."/>
            <person name="Freedman E."/>
            <person name="Gearin G."/>
            <person name="Gellesch M."/>
            <person name="Goldberg J."/>
            <person name="Griggs A."/>
            <person name="Gujja S."/>
            <person name="Heilman E."/>
            <person name="Heiman D."/>
            <person name="Howarth C."/>
            <person name="Larson L."/>
            <person name="Lui A."/>
            <person name="MacDonald P.J.P."/>
            <person name="Mehta T."/>
            <person name="Montmayeur A."/>
            <person name="Murphy C."/>
            <person name="Neiman D."/>
            <person name="Pearson M."/>
            <person name="Priest M."/>
            <person name="Roberts A."/>
            <person name="Saif S."/>
            <person name="Shea T."/>
            <person name="Shenoy N."/>
            <person name="Sisk P."/>
            <person name="Stolte C."/>
            <person name="Sykes S."/>
            <person name="White J."/>
            <person name="Yandava C."/>
            <person name="Nusbaum C."/>
            <person name="Birren B."/>
        </authorList>
    </citation>
    <scope>NUCLEOTIDE SEQUENCE [LARGE SCALE GENOMIC DNA]</scope>
    <source>
        <strain evidence="1 2">29_1</strain>
    </source>
</reference>
<dbReference type="GO" id="GO:0016791">
    <property type="term" value="F:phosphatase activity"/>
    <property type="evidence" value="ECO:0007669"/>
    <property type="project" value="TreeGrafter"/>
</dbReference>
<dbReference type="InterPro" id="IPR000150">
    <property type="entry name" value="Cof"/>
</dbReference>
<comment type="caution">
    <text evidence="1">The sequence shown here is derived from an EMBL/GenBank/DDBJ whole genome shotgun (WGS) entry which is preliminary data.</text>
</comment>
<organism evidence="1 2">
    <name type="scientific">Coprobacillus cateniformis</name>
    <dbReference type="NCBI Taxonomy" id="100884"/>
    <lineage>
        <taxon>Bacteria</taxon>
        <taxon>Bacillati</taxon>
        <taxon>Bacillota</taxon>
        <taxon>Erysipelotrichia</taxon>
        <taxon>Erysipelotrichales</taxon>
        <taxon>Coprobacillaceae</taxon>
        <taxon>Coprobacillus</taxon>
    </lineage>
</organism>
<proteinExistence type="predicted"/>
<dbReference type="InterPro" id="IPR036412">
    <property type="entry name" value="HAD-like_sf"/>
</dbReference>
<dbReference type="GO" id="GO:0000287">
    <property type="term" value="F:magnesium ion binding"/>
    <property type="evidence" value="ECO:0007669"/>
    <property type="project" value="TreeGrafter"/>
</dbReference>
<evidence type="ECO:0000313" key="1">
    <source>
        <dbReference type="EMBL" id="EFW04618.1"/>
    </source>
</evidence>
<keyword evidence="2" id="KW-1185">Reference proteome</keyword>
<evidence type="ECO:0000313" key="2">
    <source>
        <dbReference type="Proteomes" id="UP000003157"/>
    </source>
</evidence>
<accession>E7GB83</accession>
<name>E7GB83_9FIRM</name>
<dbReference type="NCBIfam" id="TIGR00099">
    <property type="entry name" value="Cof-subfamily"/>
    <property type="match status" value="1"/>
</dbReference>
<dbReference type="PANTHER" id="PTHR10000">
    <property type="entry name" value="PHOSPHOSERINE PHOSPHATASE"/>
    <property type="match status" value="1"/>
</dbReference>
<dbReference type="SUPFAM" id="SSF56784">
    <property type="entry name" value="HAD-like"/>
    <property type="match status" value="1"/>
</dbReference>
<dbReference type="GO" id="GO:0005829">
    <property type="term" value="C:cytosol"/>
    <property type="evidence" value="ECO:0007669"/>
    <property type="project" value="TreeGrafter"/>
</dbReference>
<gene>
    <name evidence="1" type="ORF">HMPREF9488_02024</name>
</gene>
<sequence length="290" mass="33356">MIKCIVCDLDGTLIKTDDTIEEKTLVTLKNYIEKGVEFIIATGRDHNMVIDFLNRYDLDCDLILNNGTQYCNKTKTFNDIYPMDNHSFQKIATILEERGYLLSIHTNQGKYSFKDAESFWEQHVQILKSSPAYLKKPLPKKTFTTKDGYLRDFHYASNAKEMINKGVKVLKIDARHLDSYSVKGIKEELNIEHLDISSSYEDNMEITTNKTNKGYLLEKVIQKKGYLLDEIAVFGDGENDCYMLKQFPYSFAPKNACQLAKESAQYILSQTNEEGAVYEGIQLLRKSNLL</sequence>
<dbReference type="RefSeq" id="WP_008789124.1">
    <property type="nucleotide sequence ID" value="NZ_AKCB01000001.1"/>
</dbReference>
<dbReference type="GeneID" id="78229963"/>
<dbReference type="eggNOG" id="COG0561">
    <property type="taxonomic scope" value="Bacteria"/>
</dbReference>
<dbReference type="PANTHER" id="PTHR10000:SF8">
    <property type="entry name" value="HAD SUPERFAMILY HYDROLASE-LIKE, TYPE 3"/>
    <property type="match status" value="1"/>
</dbReference>
<protein>
    <submittedName>
        <fullName evidence="1">Uncharacterized protein</fullName>
    </submittedName>
</protein>
<dbReference type="Gene3D" id="3.40.50.1000">
    <property type="entry name" value="HAD superfamily/HAD-like"/>
    <property type="match status" value="1"/>
</dbReference>
<dbReference type="NCBIfam" id="TIGR01484">
    <property type="entry name" value="HAD-SF-IIB"/>
    <property type="match status" value="1"/>
</dbReference>
<dbReference type="Proteomes" id="UP000003157">
    <property type="component" value="Unassembled WGS sequence"/>
</dbReference>
<dbReference type="EMBL" id="ADKX01000034">
    <property type="protein sequence ID" value="EFW04618.1"/>
    <property type="molecule type" value="Genomic_DNA"/>
</dbReference>
<dbReference type="InterPro" id="IPR006379">
    <property type="entry name" value="HAD-SF_hydro_IIB"/>
</dbReference>
<dbReference type="InterPro" id="IPR023214">
    <property type="entry name" value="HAD_sf"/>
</dbReference>
<dbReference type="AlphaFoldDB" id="E7GB83"/>
<dbReference type="OrthoDB" id="9781413at2"/>